<feature type="region of interest" description="Disordered" evidence="4">
    <location>
        <begin position="421"/>
        <end position="468"/>
    </location>
</feature>
<keyword evidence="3" id="KW-0809">Transit peptide</keyword>
<evidence type="ECO:0000256" key="1">
    <source>
        <dbReference type="ARBA" id="ARBA00007692"/>
    </source>
</evidence>
<feature type="region of interest" description="Disordered" evidence="4">
    <location>
        <begin position="540"/>
        <end position="561"/>
    </location>
</feature>
<evidence type="ECO:0000313" key="5">
    <source>
        <dbReference type="EMBL" id="CAE0489855.1"/>
    </source>
</evidence>
<feature type="region of interest" description="Disordered" evidence="4">
    <location>
        <begin position="498"/>
        <end position="518"/>
    </location>
</feature>
<dbReference type="InterPro" id="IPR038538">
    <property type="entry name" value="MTERF_sf"/>
</dbReference>
<dbReference type="GO" id="GO:0003676">
    <property type="term" value="F:nucleic acid binding"/>
    <property type="evidence" value="ECO:0007669"/>
    <property type="project" value="InterPro"/>
</dbReference>
<feature type="region of interest" description="Disordered" evidence="4">
    <location>
        <begin position="1"/>
        <end position="65"/>
    </location>
</feature>
<feature type="region of interest" description="Disordered" evidence="4">
    <location>
        <begin position="704"/>
        <end position="747"/>
    </location>
</feature>
<dbReference type="EMBL" id="HBIP01008963">
    <property type="protein sequence ID" value="CAE0489855.1"/>
    <property type="molecule type" value="Transcribed_RNA"/>
</dbReference>
<dbReference type="Gene3D" id="1.25.70.10">
    <property type="entry name" value="Transcription termination factor 3, mitochondrial"/>
    <property type="match status" value="1"/>
</dbReference>
<name>A0A6S8I3Q8_DUNTE</name>
<protein>
    <submittedName>
        <fullName evidence="5">Uncharacterized protein</fullName>
    </submittedName>
</protein>
<evidence type="ECO:0000256" key="4">
    <source>
        <dbReference type="SAM" id="MobiDB-lite"/>
    </source>
</evidence>
<dbReference type="InterPro" id="IPR003690">
    <property type="entry name" value="MTERF"/>
</dbReference>
<comment type="similarity">
    <text evidence="1">Belongs to the mTERF family.</text>
</comment>
<feature type="compositionally biased region" description="Polar residues" evidence="4">
    <location>
        <begin position="455"/>
        <end position="468"/>
    </location>
</feature>
<dbReference type="PANTHER" id="PTHR15437:SF6">
    <property type="entry name" value="TRANSCRIPTION TERMINATION FACTOR, MITOCHONDRIAL"/>
    <property type="match status" value="1"/>
</dbReference>
<keyword evidence="2" id="KW-0805">Transcription regulation</keyword>
<dbReference type="EMBL" id="HBIP01008964">
    <property type="protein sequence ID" value="CAE0489856.1"/>
    <property type="molecule type" value="Transcribed_RNA"/>
</dbReference>
<dbReference type="AlphaFoldDB" id="A0A6S8I3Q8"/>
<feature type="compositionally biased region" description="Low complexity" evidence="4">
    <location>
        <begin position="440"/>
        <end position="454"/>
    </location>
</feature>
<keyword evidence="2" id="KW-0806">Transcription termination</keyword>
<accession>A0A6S8I3Q8</accession>
<evidence type="ECO:0000256" key="2">
    <source>
        <dbReference type="ARBA" id="ARBA00022472"/>
    </source>
</evidence>
<dbReference type="PANTHER" id="PTHR15437">
    <property type="entry name" value="TRANSCRIPTION TERMINATION FACTOR, MITOCHONDRIAL"/>
    <property type="match status" value="1"/>
</dbReference>
<evidence type="ECO:0000256" key="3">
    <source>
        <dbReference type="ARBA" id="ARBA00022946"/>
    </source>
</evidence>
<evidence type="ECO:0000313" key="6">
    <source>
        <dbReference type="EMBL" id="CAE0489856.1"/>
    </source>
</evidence>
<sequence length="781" mass="82888">MSLLAAVEQALLRRHAPPPPPTHSPAPGVDASNASSSRRKPKSAVQELEELRKAPGSSPSQQLQSLRGHFESCITQPSRYVEEQQLSRWMQGTRCTHREYSTHGQLLAKWSKELESDIRSVVTEAGLSVSATSAVVDASKRGAIADNPGVLLCQIMALQSALDPHVGKRAVGSILRVMPSLLNTSSDTVSWHYEELATMLGPSTAASLAVKAPFILSMAPFMVWSKLTLLQRLLGISIESAQAIVVRQPRLLCMAQVALEARLRELQSMARLGDKALRQLVVKQPALLSYTPATLASNLAAMGRALGTSDEQTSKMLARMPTLIMLSPSTVTAKLSAIQTLLTCSPEQAALLVTRQPFVLSVSSALLAQKHEQVGLVLHTSPQDTSQVLRTNPTLLTLSTTTLAHKLTLLRESVLAAQGAEQQVHAAQGSRQQLDRNASGEEQGQQQQRRQQQQPQLHNPILTSATPSAHGNHIAQFHTNVLIQDAAQVAAPLYNNTHTLKPTPLTSTRSSTSPTTAPAEVPFSHLCKHITTGAEFHHTLDTSNTTTAPAKPPPPCTSTTTGAVAHDAVTASSTTNSNMATSALAEPPLTSTTAGTDAHYTVTTSSTTNPSMASLWLSQLEALTPQQRAALACFSKDRFERLPQLAAARAGVHARLRNQHDQGQLQQQQVFAQSAALLTRTYPCSASTDASAAQSAAQSATHSAALPPGATACPASAKATGKSGRGMQSSASKGPARKGPASKGVAKVSAVADRMYSLAAVLRMAEGKYRDALAQEQGCEP</sequence>
<proteinExistence type="inferred from homology"/>
<dbReference type="GO" id="GO:0005759">
    <property type="term" value="C:mitochondrial matrix"/>
    <property type="evidence" value="ECO:0007669"/>
    <property type="project" value="TreeGrafter"/>
</dbReference>
<reference evidence="5" key="1">
    <citation type="submission" date="2021-01" db="EMBL/GenBank/DDBJ databases">
        <authorList>
            <person name="Corre E."/>
            <person name="Pelletier E."/>
            <person name="Niang G."/>
            <person name="Scheremetjew M."/>
            <person name="Finn R."/>
            <person name="Kale V."/>
            <person name="Holt S."/>
            <person name="Cochrane G."/>
            <person name="Meng A."/>
            <person name="Brown T."/>
            <person name="Cohen L."/>
        </authorList>
    </citation>
    <scope>NUCLEOTIDE SEQUENCE</scope>
    <source>
        <strain evidence="5">CCMP1320</strain>
    </source>
</reference>
<organism evidence="5">
    <name type="scientific">Dunaliella tertiolecta</name>
    <name type="common">Green alga</name>
    <dbReference type="NCBI Taxonomy" id="3047"/>
    <lineage>
        <taxon>Eukaryota</taxon>
        <taxon>Viridiplantae</taxon>
        <taxon>Chlorophyta</taxon>
        <taxon>core chlorophytes</taxon>
        <taxon>Chlorophyceae</taxon>
        <taxon>CS clade</taxon>
        <taxon>Chlamydomonadales</taxon>
        <taxon>Dunaliellaceae</taxon>
        <taxon>Dunaliella</taxon>
    </lineage>
</organism>
<feature type="compositionally biased region" description="Low complexity" evidence="4">
    <location>
        <begin position="499"/>
        <end position="518"/>
    </location>
</feature>
<dbReference type="GO" id="GO:0006393">
    <property type="term" value="P:termination of mitochondrial transcription"/>
    <property type="evidence" value="ECO:0007669"/>
    <property type="project" value="TreeGrafter"/>
</dbReference>
<keyword evidence="2" id="KW-0804">Transcription</keyword>
<gene>
    <name evidence="5" type="ORF">DTER00134_LOCUS4926</name>
    <name evidence="6" type="ORF">DTER00134_LOCUS4927</name>
</gene>
<dbReference type="Pfam" id="PF02536">
    <property type="entry name" value="mTERF"/>
    <property type="match status" value="1"/>
</dbReference>